<keyword evidence="2" id="KW-1185">Reference proteome</keyword>
<sequence length="84" mass="9471">MLTKKRNYRPYYLPLCTGIKHSKEEHKTTHNESDCAPSTIPFSDLDSEGDTNIRSASISMICKVKGPSPMGNLNYYGFIVEEVN</sequence>
<feature type="region of interest" description="Disordered" evidence="1">
    <location>
        <begin position="27"/>
        <end position="48"/>
    </location>
</feature>
<dbReference type="Proteomes" id="UP000887565">
    <property type="component" value="Unplaced"/>
</dbReference>
<reference evidence="3" key="1">
    <citation type="submission" date="2022-11" db="UniProtKB">
        <authorList>
            <consortium name="WormBaseParasite"/>
        </authorList>
    </citation>
    <scope>IDENTIFICATION</scope>
</reference>
<accession>A0A915ID62</accession>
<dbReference type="AlphaFoldDB" id="A0A915ID62"/>
<name>A0A915ID62_ROMCU</name>
<dbReference type="WBParaSite" id="nRc.2.0.1.t11728-RA">
    <property type="protein sequence ID" value="nRc.2.0.1.t11728-RA"/>
    <property type="gene ID" value="nRc.2.0.1.g11728"/>
</dbReference>
<evidence type="ECO:0000256" key="1">
    <source>
        <dbReference type="SAM" id="MobiDB-lite"/>
    </source>
</evidence>
<evidence type="ECO:0000313" key="3">
    <source>
        <dbReference type="WBParaSite" id="nRc.2.0.1.t11728-RA"/>
    </source>
</evidence>
<protein>
    <submittedName>
        <fullName evidence="3">Uncharacterized protein</fullName>
    </submittedName>
</protein>
<organism evidence="2 3">
    <name type="scientific">Romanomermis culicivorax</name>
    <name type="common">Nematode worm</name>
    <dbReference type="NCBI Taxonomy" id="13658"/>
    <lineage>
        <taxon>Eukaryota</taxon>
        <taxon>Metazoa</taxon>
        <taxon>Ecdysozoa</taxon>
        <taxon>Nematoda</taxon>
        <taxon>Enoplea</taxon>
        <taxon>Dorylaimia</taxon>
        <taxon>Mermithida</taxon>
        <taxon>Mermithoidea</taxon>
        <taxon>Mermithidae</taxon>
        <taxon>Romanomermis</taxon>
    </lineage>
</organism>
<evidence type="ECO:0000313" key="2">
    <source>
        <dbReference type="Proteomes" id="UP000887565"/>
    </source>
</evidence>
<proteinExistence type="predicted"/>